<keyword evidence="2" id="KW-0238">DNA-binding</keyword>
<evidence type="ECO:0000256" key="3">
    <source>
        <dbReference type="ARBA" id="ARBA00023163"/>
    </source>
</evidence>
<keyword evidence="1" id="KW-0805">Transcription regulation</keyword>
<name>A0ABP7PGI1_9SPHI</name>
<evidence type="ECO:0000256" key="1">
    <source>
        <dbReference type="ARBA" id="ARBA00023015"/>
    </source>
</evidence>
<evidence type="ECO:0000256" key="2">
    <source>
        <dbReference type="ARBA" id="ARBA00023125"/>
    </source>
</evidence>
<dbReference type="PANTHER" id="PTHR33204:SF29">
    <property type="entry name" value="TRANSCRIPTIONAL REGULATOR"/>
    <property type="match status" value="1"/>
</dbReference>
<dbReference type="SUPFAM" id="SSF46785">
    <property type="entry name" value="Winged helix' DNA-binding domain"/>
    <property type="match status" value="1"/>
</dbReference>
<dbReference type="InterPro" id="IPR002577">
    <property type="entry name" value="HTH_HxlR"/>
</dbReference>
<dbReference type="PANTHER" id="PTHR33204">
    <property type="entry name" value="TRANSCRIPTIONAL REGULATOR, MARR FAMILY"/>
    <property type="match status" value="1"/>
</dbReference>
<evidence type="ECO:0000313" key="6">
    <source>
        <dbReference type="Proteomes" id="UP001501081"/>
    </source>
</evidence>
<proteinExistence type="predicted"/>
<keyword evidence="6" id="KW-1185">Reference proteome</keyword>
<keyword evidence="3" id="KW-0804">Transcription</keyword>
<reference evidence="6" key="1">
    <citation type="journal article" date="2019" name="Int. J. Syst. Evol. Microbiol.">
        <title>The Global Catalogue of Microorganisms (GCM) 10K type strain sequencing project: providing services to taxonomists for standard genome sequencing and annotation.</title>
        <authorList>
            <consortium name="The Broad Institute Genomics Platform"/>
            <consortium name="The Broad Institute Genome Sequencing Center for Infectious Disease"/>
            <person name="Wu L."/>
            <person name="Ma J."/>
        </authorList>
    </citation>
    <scope>NUCLEOTIDE SEQUENCE [LARGE SCALE GENOMIC DNA]</scope>
    <source>
        <strain evidence="6">JCM 17338</strain>
    </source>
</reference>
<feature type="domain" description="HTH hxlR-type" evidence="4">
    <location>
        <begin position="5"/>
        <end position="103"/>
    </location>
</feature>
<comment type="caution">
    <text evidence="5">The sequence shown here is derived from an EMBL/GenBank/DDBJ whole genome shotgun (WGS) entry which is preliminary data.</text>
</comment>
<dbReference type="EMBL" id="BAABAK010000009">
    <property type="protein sequence ID" value="GAA3965146.1"/>
    <property type="molecule type" value="Genomic_DNA"/>
</dbReference>
<evidence type="ECO:0000313" key="5">
    <source>
        <dbReference type="EMBL" id="GAA3965146.1"/>
    </source>
</evidence>
<evidence type="ECO:0000259" key="4">
    <source>
        <dbReference type="PROSITE" id="PS51118"/>
    </source>
</evidence>
<dbReference type="InterPro" id="IPR036390">
    <property type="entry name" value="WH_DNA-bd_sf"/>
</dbReference>
<dbReference type="Gene3D" id="1.10.10.10">
    <property type="entry name" value="Winged helix-like DNA-binding domain superfamily/Winged helix DNA-binding domain"/>
    <property type="match status" value="1"/>
</dbReference>
<organism evidence="5 6">
    <name type="scientific">Pedobacter ginsengiterrae</name>
    <dbReference type="NCBI Taxonomy" id="871696"/>
    <lineage>
        <taxon>Bacteria</taxon>
        <taxon>Pseudomonadati</taxon>
        <taxon>Bacteroidota</taxon>
        <taxon>Sphingobacteriia</taxon>
        <taxon>Sphingobacteriales</taxon>
        <taxon>Sphingobacteriaceae</taxon>
        <taxon>Pedobacter</taxon>
    </lineage>
</organism>
<accession>A0ABP7PGI1</accession>
<dbReference type="PROSITE" id="PS51118">
    <property type="entry name" value="HTH_HXLR"/>
    <property type="match status" value="1"/>
</dbReference>
<protein>
    <submittedName>
        <fullName evidence="5">Helix-turn-helix domain-containing protein</fullName>
    </submittedName>
</protein>
<sequence>MDESCGMVHALSIIGGRWKMLILYALESQNLRFSEIRENLQTVSERMLSRQLRELERDGMIHRHVYAEVPVRVEYSLTETAASLIPIWHSLERWGDEMRNRNQVLI</sequence>
<dbReference type="InterPro" id="IPR036388">
    <property type="entry name" value="WH-like_DNA-bd_sf"/>
</dbReference>
<dbReference type="Pfam" id="PF01638">
    <property type="entry name" value="HxlR"/>
    <property type="match status" value="1"/>
</dbReference>
<dbReference type="Proteomes" id="UP001501081">
    <property type="component" value="Unassembled WGS sequence"/>
</dbReference>
<gene>
    <name evidence="5" type="ORF">GCM10022246_17770</name>
</gene>